<reference evidence="2 3" key="1">
    <citation type="journal article" date="2018" name="Nat. Ecol. Evol.">
        <title>Pezizomycetes genomes reveal the molecular basis of ectomycorrhizal truffle lifestyle.</title>
        <authorList>
            <person name="Murat C."/>
            <person name="Payen T."/>
            <person name="Noel B."/>
            <person name="Kuo A."/>
            <person name="Morin E."/>
            <person name="Chen J."/>
            <person name="Kohler A."/>
            <person name="Krizsan K."/>
            <person name="Balestrini R."/>
            <person name="Da Silva C."/>
            <person name="Montanini B."/>
            <person name="Hainaut M."/>
            <person name="Levati E."/>
            <person name="Barry K.W."/>
            <person name="Belfiori B."/>
            <person name="Cichocki N."/>
            <person name="Clum A."/>
            <person name="Dockter R.B."/>
            <person name="Fauchery L."/>
            <person name="Guy J."/>
            <person name="Iotti M."/>
            <person name="Le Tacon F."/>
            <person name="Lindquist E.A."/>
            <person name="Lipzen A."/>
            <person name="Malagnac F."/>
            <person name="Mello A."/>
            <person name="Molinier V."/>
            <person name="Miyauchi S."/>
            <person name="Poulain J."/>
            <person name="Riccioni C."/>
            <person name="Rubini A."/>
            <person name="Sitrit Y."/>
            <person name="Splivallo R."/>
            <person name="Traeger S."/>
            <person name="Wang M."/>
            <person name="Zifcakova L."/>
            <person name="Wipf D."/>
            <person name="Zambonelli A."/>
            <person name="Paolocci F."/>
            <person name="Nowrousian M."/>
            <person name="Ottonello S."/>
            <person name="Baldrian P."/>
            <person name="Spatafora J.W."/>
            <person name="Henrissat B."/>
            <person name="Nagy L.G."/>
            <person name="Aury J.M."/>
            <person name="Wincker P."/>
            <person name="Grigoriev I.V."/>
            <person name="Bonfante P."/>
            <person name="Martin F.M."/>
        </authorList>
    </citation>
    <scope>NUCLEOTIDE SEQUENCE [LARGE SCALE GENOMIC DNA]</scope>
    <source>
        <strain evidence="2 3">RN42</strain>
    </source>
</reference>
<dbReference type="AlphaFoldDB" id="A0A3N4HIX7"/>
<gene>
    <name evidence="2" type="ORF">BJ508DRAFT_313405</name>
</gene>
<name>A0A3N4HIX7_ASCIM</name>
<accession>A0A3N4HIX7</accession>
<evidence type="ECO:0000313" key="2">
    <source>
        <dbReference type="EMBL" id="RPA73829.1"/>
    </source>
</evidence>
<dbReference type="Proteomes" id="UP000275078">
    <property type="component" value="Unassembled WGS sequence"/>
</dbReference>
<feature type="compositionally biased region" description="Polar residues" evidence="1">
    <location>
        <begin position="44"/>
        <end position="62"/>
    </location>
</feature>
<evidence type="ECO:0000313" key="3">
    <source>
        <dbReference type="Proteomes" id="UP000275078"/>
    </source>
</evidence>
<dbReference type="EMBL" id="ML119809">
    <property type="protein sequence ID" value="RPA73829.1"/>
    <property type="molecule type" value="Genomic_DNA"/>
</dbReference>
<keyword evidence="3" id="KW-1185">Reference proteome</keyword>
<feature type="compositionally biased region" description="Pro residues" evidence="1">
    <location>
        <begin position="30"/>
        <end position="43"/>
    </location>
</feature>
<feature type="compositionally biased region" description="Polar residues" evidence="1">
    <location>
        <begin position="1"/>
        <end position="11"/>
    </location>
</feature>
<proteinExistence type="predicted"/>
<protein>
    <submittedName>
        <fullName evidence="2">Uncharacterized protein</fullName>
    </submittedName>
</protein>
<organism evidence="2 3">
    <name type="scientific">Ascobolus immersus RN42</name>
    <dbReference type="NCBI Taxonomy" id="1160509"/>
    <lineage>
        <taxon>Eukaryota</taxon>
        <taxon>Fungi</taxon>
        <taxon>Dikarya</taxon>
        <taxon>Ascomycota</taxon>
        <taxon>Pezizomycotina</taxon>
        <taxon>Pezizomycetes</taxon>
        <taxon>Pezizales</taxon>
        <taxon>Ascobolaceae</taxon>
        <taxon>Ascobolus</taxon>
    </lineage>
</organism>
<feature type="region of interest" description="Disordered" evidence="1">
    <location>
        <begin position="1"/>
        <end position="70"/>
    </location>
</feature>
<sequence length="159" mass="18117">MADSDNITITKHPNRKSYIVTEERKRKTGNPPPKAKPETPPPLRSQTQSPNQLLEAQSSTGYRSHLRGGDYDHFSIRESIRARAEAGEFDKGPWETKPCQRGCGKIVKWEGGTNGNFEERWRVLRKFGQGRGVVCIRCFEGMTEEEREREAELASDEPQ</sequence>
<evidence type="ECO:0000256" key="1">
    <source>
        <dbReference type="SAM" id="MobiDB-lite"/>
    </source>
</evidence>